<protein>
    <submittedName>
        <fullName evidence="2">Uncharacterized protein</fullName>
    </submittedName>
</protein>
<evidence type="ECO:0000256" key="1">
    <source>
        <dbReference type="SAM" id="MobiDB-lite"/>
    </source>
</evidence>
<organism evidence="2 3">
    <name type="scientific">Elusimicrobium minutum (strain Pei191)</name>
    <dbReference type="NCBI Taxonomy" id="445932"/>
    <lineage>
        <taxon>Bacteria</taxon>
        <taxon>Pseudomonadati</taxon>
        <taxon>Elusimicrobiota</taxon>
        <taxon>Elusimicrobia</taxon>
        <taxon>Elusimicrobiales</taxon>
        <taxon>Elusimicrobiaceae</taxon>
        <taxon>Elusimicrobium</taxon>
    </lineage>
</organism>
<feature type="compositionally biased region" description="Basic and acidic residues" evidence="1">
    <location>
        <begin position="1"/>
        <end position="13"/>
    </location>
</feature>
<dbReference type="Proteomes" id="UP000001029">
    <property type="component" value="Chromosome"/>
</dbReference>
<name>B2KCV1_ELUMP</name>
<accession>B2KCV1</accession>
<keyword evidence="3" id="KW-1185">Reference proteome</keyword>
<dbReference type="KEGG" id="emi:Emin_0792"/>
<reference evidence="2 3" key="1">
    <citation type="journal article" date="2009" name="Appl. Environ. Microbiol.">
        <title>Genomic analysis of 'Elusimicrobium minutum,' the first cultivated representative of the phylum 'Elusimicrobia' (formerly termite group 1).</title>
        <authorList>
            <person name="Herlemann D.P.R."/>
            <person name="Geissinger O."/>
            <person name="Ikeda-Ohtsubo W."/>
            <person name="Kunin V."/>
            <person name="Sun H."/>
            <person name="Lapidus A."/>
            <person name="Hugenholtz P."/>
            <person name="Brune A."/>
        </authorList>
    </citation>
    <scope>NUCLEOTIDE SEQUENCE [LARGE SCALE GENOMIC DNA]</scope>
    <source>
        <strain evidence="2 3">Pei191</strain>
    </source>
</reference>
<sequence length="45" mass="5446">MDRENHVKQDEWRYTTSNSKSRTKVKRARNKAKRVLSKKALRSEK</sequence>
<proteinExistence type="predicted"/>
<dbReference type="EMBL" id="CP001055">
    <property type="protein sequence ID" value="ACC98347.1"/>
    <property type="molecule type" value="Genomic_DNA"/>
</dbReference>
<feature type="region of interest" description="Disordered" evidence="1">
    <location>
        <begin position="1"/>
        <end position="45"/>
    </location>
</feature>
<dbReference type="HOGENOM" id="CLU_3199251_0_0_0"/>
<dbReference type="RefSeq" id="WP_012414962.1">
    <property type="nucleotide sequence ID" value="NC_010644.1"/>
</dbReference>
<evidence type="ECO:0000313" key="3">
    <source>
        <dbReference type="Proteomes" id="UP000001029"/>
    </source>
</evidence>
<dbReference type="AlphaFoldDB" id="B2KCV1"/>
<gene>
    <name evidence="2" type="ordered locus">Emin_0792</name>
</gene>
<dbReference type="STRING" id="445932.Emin_0792"/>
<feature type="compositionally biased region" description="Basic residues" evidence="1">
    <location>
        <begin position="21"/>
        <end position="45"/>
    </location>
</feature>
<evidence type="ECO:0000313" key="2">
    <source>
        <dbReference type="EMBL" id="ACC98347.1"/>
    </source>
</evidence>